<accession>A0A9P0G5P8</accession>
<keyword evidence="7" id="KW-0325">Glycoprotein</keyword>
<evidence type="ECO:0000256" key="4">
    <source>
        <dbReference type="ARBA" id="ARBA00022989"/>
    </source>
</evidence>
<organism evidence="10 11">
    <name type="scientific">Bemisia tabaci</name>
    <name type="common">Sweetpotato whitefly</name>
    <name type="synonym">Aleurodes tabaci</name>
    <dbReference type="NCBI Taxonomy" id="7038"/>
    <lineage>
        <taxon>Eukaryota</taxon>
        <taxon>Metazoa</taxon>
        <taxon>Ecdysozoa</taxon>
        <taxon>Arthropoda</taxon>
        <taxon>Hexapoda</taxon>
        <taxon>Insecta</taxon>
        <taxon>Pterygota</taxon>
        <taxon>Neoptera</taxon>
        <taxon>Paraneoptera</taxon>
        <taxon>Hemiptera</taxon>
        <taxon>Sternorrhyncha</taxon>
        <taxon>Aleyrodoidea</taxon>
        <taxon>Aleyrodidae</taxon>
        <taxon>Aleyrodinae</taxon>
        <taxon>Bemisia</taxon>
    </lineage>
</organism>
<feature type="transmembrane region" description="Helical" evidence="8">
    <location>
        <begin position="502"/>
        <end position="522"/>
    </location>
</feature>
<dbReference type="EMBL" id="OU963867">
    <property type="protein sequence ID" value="CAH0774424.1"/>
    <property type="molecule type" value="Genomic_DNA"/>
</dbReference>
<keyword evidence="6" id="KW-0675">Receptor</keyword>
<keyword evidence="9" id="KW-0732">Signal</keyword>
<evidence type="ECO:0000256" key="5">
    <source>
        <dbReference type="ARBA" id="ARBA00023136"/>
    </source>
</evidence>
<proteinExistence type="predicted"/>
<evidence type="ECO:0000256" key="7">
    <source>
        <dbReference type="ARBA" id="ARBA00023180"/>
    </source>
</evidence>
<dbReference type="PANTHER" id="PTHR42643">
    <property type="entry name" value="IONOTROPIC RECEPTOR 20A-RELATED"/>
    <property type="match status" value="1"/>
</dbReference>
<keyword evidence="2" id="KW-1003">Cell membrane</keyword>
<feature type="transmembrane region" description="Helical" evidence="8">
    <location>
        <begin position="436"/>
        <end position="456"/>
    </location>
</feature>
<evidence type="ECO:0000256" key="6">
    <source>
        <dbReference type="ARBA" id="ARBA00023170"/>
    </source>
</evidence>
<dbReference type="AlphaFoldDB" id="A0A9P0G5P8"/>
<reference evidence="10" key="1">
    <citation type="submission" date="2021-12" db="EMBL/GenBank/DDBJ databases">
        <authorList>
            <person name="King R."/>
        </authorList>
    </citation>
    <scope>NUCLEOTIDE SEQUENCE</scope>
</reference>
<protein>
    <recommendedName>
        <fullName evidence="12">Ionotropic receptor</fullName>
    </recommendedName>
</protein>
<gene>
    <name evidence="10" type="ORF">BEMITA_LOCUS10780</name>
</gene>
<feature type="chain" id="PRO_5040240386" description="Ionotropic receptor" evidence="9">
    <location>
        <begin position="29"/>
        <end position="766"/>
    </location>
</feature>
<dbReference type="Proteomes" id="UP001152759">
    <property type="component" value="Chromosome 6"/>
</dbReference>
<evidence type="ECO:0000256" key="8">
    <source>
        <dbReference type="SAM" id="Phobius"/>
    </source>
</evidence>
<keyword evidence="3 8" id="KW-0812">Transmembrane</keyword>
<evidence type="ECO:0000256" key="1">
    <source>
        <dbReference type="ARBA" id="ARBA00004651"/>
    </source>
</evidence>
<sequence length="766" mass="87687">MYQVLNFFRMAALPTTLIFLLLIQRISALEIEDVRHDSLSFIFAMCNYTVQLTQRRLLYIVALQEPGFPVPRLIQDLHDHYIQTTLIVSPRQLMTFVRSPGPNNIIILLNSLNDIPSLILDTATGTDGKLNRGEVNLIQNNATNITFPCGKKADPSLPNYCIRTNDLPDAGVDRICDVQLNISSAELENNGELTNEVHELTKGLYVHDIWNSRNRLIFVICGAHGSRDSYGKAILDTIAPSEESKWELNEYSTASRELMFVFRFIWRMFSGHKSVICYEDSCFKYDPFAQKLLRFFSHNKENFLQFPIKNMHQMTVICPASTEKDYLFGPTLILQEQKMDDLMGEIMYDLSVDLNCTFATYARGFLSDTTCGELDMEQGHKIGAKLYILGESKFLRPEDFSKFDQTTSVESYAVSVITPRSPFIPQSAVAFKCYSLAVWIFIFITIILFLMMQAFLQHVFYRTLQYIRGGEDVNQDEVSVFLTIYAYFICGQPPRLILGHLYTSRIVFVIVIFASMILSGLFQNGMVTLLSARVRFPDIDTLEELAQSDLRIQVQGIESTSLFFEEQPLFQGLKDKLTDFFSFQMRGVLSSLVGSNDTTILYSYIWTGGAPSNISAVEMNIVHSYDRVFDKLRRSLQSDAFLVNSPLLVLRGNYFLFEHWLFRDRKMAYHKVGENVMTYPYAYKILKNTFLFEAINERLTRLVENGLLRKYLPYLLGQESTGVSTEENVAMPRVFDMNDLQIAFLFLSAGLLLSCIAFVVELLIQP</sequence>
<evidence type="ECO:0008006" key="12">
    <source>
        <dbReference type="Google" id="ProtNLM"/>
    </source>
</evidence>
<comment type="subcellular location">
    <subcellularLocation>
        <location evidence="1">Cell membrane</location>
        <topology evidence="1">Multi-pass membrane protein</topology>
    </subcellularLocation>
</comment>
<evidence type="ECO:0000313" key="10">
    <source>
        <dbReference type="EMBL" id="CAH0774424.1"/>
    </source>
</evidence>
<keyword evidence="4 8" id="KW-1133">Transmembrane helix</keyword>
<dbReference type="GO" id="GO:0005886">
    <property type="term" value="C:plasma membrane"/>
    <property type="evidence" value="ECO:0007669"/>
    <property type="project" value="UniProtKB-SubCell"/>
</dbReference>
<name>A0A9P0G5P8_BEMTA</name>
<evidence type="ECO:0000256" key="2">
    <source>
        <dbReference type="ARBA" id="ARBA00022475"/>
    </source>
</evidence>
<evidence type="ECO:0000256" key="3">
    <source>
        <dbReference type="ARBA" id="ARBA00022692"/>
    </source>
</evidence>
<feature type="transmembrane region" description="Helical" evidence="8">
    <location>
        <begin position="742"/>
        <end position="764"/>
    </location>
</feature>
<keyword evidence="5 8" id="KW-0472">Membrane</keyword>
<evidence type="ECO:0000256" key="9">
    <source>
        <dbReference type="SAM" id="SignalP"/>
    </source>
</evidence>
<dbReference type="PANTHER" id="PTHR42643:SF38">
    <property type="entry name" value="IONOTROPIC RECEPTOR 100A"/>
    <property type="match status" value="1"/>
</dbReference>
<dbReference type="InterPro" id="IPR052192">
    <property type="entry name" value="Insect_Ionotropic_Sensory_Rcpt"/>
</dbReference>
<evidence type="ECO:0000313" key="11">
    <source>
        <dbReference type="Proteomes" id="UP001152759"/>
    </source>
</evidence>
<keyword evidence="11" id="KW-1185">Reference proteome</keyword>
<feature type="signal peptide" evidence="9">
    <location>
        <begin position="1"/>
        <end position="28"/>
    </location>
</feature>